<evidence type="ECO:0000313" key="2">
    <source>
        <dbReference type="Proteomes" id="UP001642487"/>
    </source>
</evidence>
<dbReference type="Proteomes" id="UP001642487">
    <property type="component" value="Chromosome 6"/>
</dbReference>
<dbReference type="InterPro" id="IPR015946">
    <property type="entry name" value="KH_dom-like_a/b"/>
</dbReference>
<organism evidence="1 2">
    <name type="scientific">Citrullus colocynthis</name>
    <name type="common">colocynth</name>
    <dbReference type="NCBI Taxonomy" id="252529"/>
    <lineage>
        <taxon>Eukaryota</taxon>
        <taxon>Viridiplantae</taxon>
        <taxon>Streptophyta</taxon>
        <taxon>Embryophyta</taxon>
        <taxon>Tracheophyta</taxon>
        <taxon>Spermatophyta</taxon>
        <taxon>Magnoliopsida</taxon>
        <taxon>eudicotyledons</taxon>
        <taxon>Gunneridae</taxon>
        <taxon>Pentapetalae</taxon>
        <taxon>rosids</taxon>
        <taxon>fabids</taxon>
        <taxon>Cucurbitales</taxon>
        <taxon>Cucurbitaceae</taxon>
        <taxon>Benincaseae</taxon>
        <taxon>Citrullus</taxon>
    </lineage>
</organism>
<proteinExistence type="predicted"/>
<evidence type="ECO:0000313" key="1">
    <source>
        <dbReference type="EMBL" id="CAK9324724.1"/>
    </source>
</evidence>
<name>A0ABP0YW03_9ROSI</name>
<reference evidence="1 2" key="1">
    <citation type="submission" date="2024-03" db="EMBL/GenBank/DDBJ databases">
        <authorList>
            <person name="Gkanogiannis A."/>
            <person name="Becerra Lopez-Lavalle L."/>
        </authorList>
    </citation>
    <scope>NUCLEOTIDE SEQUENCE [LARGE SCALE GENOMIC DNA]</scope>
</reference>
<protein>
    <submittedName>
        <fullName evidence="1">Uncharacterized protein</fullName>
    </submittedName>
</protein>
<accession>A0ABP0YW03</accession>
<dbReference type="EMBL" id="OZ021740">
    <property type="protein sequence ID" value="CAK9324724.1"/>
    <property type="molecule type" value="Genomic_DNA"/>
</dbReference>
<sequence>MVSQMNKKRKFVADGVFFAEINEVLTRELAEDGYSGVEPSTVPPSDSLKTYSVWPCSLLLGLELFFLPTFSVFQAPQILAQSITANSVEHNIYLNSSGVGASIVVFQLKT</sequence>
<dbReference type="Gene3D" id="3.30.300.20">
    <property type="match status" value="1"/>
</dbReference>
<keyword evidence="2" id="KW-1185">Reference proteome</keyword>
<gene>
    <name evidence="1" type="ORF">CITCOLO1_LOCUS16966</name>
</gene>